<dbReference type="Proteomes" id="UP000069697">
    <property type="component" value="Unassembled WGS sequence"/>
</dbReference>
<protein>
    <submittedName>
        <fullName evidence="2">BadF/BadG/BcrA/BcrD type ATPase</fullName>
    </submittedName>
</protein>
<dbReference type="AlphaFoldDB" id="A0A100VJH6"/>
<dbReference type="PANTHER" id="PTHR43190:SF3">
    <property type="entry name" value="N-ACETYL-D-GLUCOSAMINE KINASE"/>
    <property type="match status" value="1"/>
</dbReference>
<dbReference type="PANTHER" id="PTHR43190">
    <property type="entry name" value="N-ACETYL-D-GLUCOSAMINE KINASE"/>
    <property type="match status" value="1"/>
</dbReference>
<dbReference type="Pfam" id="PF01869">
    <property type="entry name" value="BcrAD_BadFG"/>
    <property type="match status" value="1"/>
</dbReference>
<evidence type="ECO:0000313" key="3">
    <source>
        <dbReference type="Proteomes" id="UP000069697"/>
    </source>
</evidence>
<dbReference type="InterPro" id="IPR043129">
    <property type="entry name" value="ATPase_NBD"/>
</dbReference>
<evidence type="ECO:0000259" key="1">
    <source>
        <dbReference type="Pfam" id="PF01869"/>
    </source>
</evidence>
<reference evidence="2 3" key="1">
    <citation type="journal article" date="2016" name="Genome Announc.">
        <title>Draft Genome Sequence of Paenibacillus amylolyticus Heshi-A3, Isolated from Fermented Rice Bran in a Japanese Fermented Seafood Dish.</title>
        <authorList>
            <person name="Akuzawa S."/>
            <person name="Nagaoka J."/>
            <person name="Kanekatsu M."/>
            <person name="Kubota E."/>
            <person name="Ohtake R."/>
            <person name="Suzuki T."/>
            <person name="Kanesaki Y."/>
        </authorList>
    </citation>
    <scope>NUCLEOTIDE SEQUENCE [LARGE SCALE GENOMIC DNA]</scope>
    <source>
        <strain evidence="2 3">Heshi-A3</strain>
    </source>
</reference>
<dbReference type="EMBL" id="BCNV01000001">
    <property type="protein sequence ID" value="GAS80936.1"/>
    <property type="molecule type" value="Genomic_DNA"/>
</dbReference>
<dbReference type="RefSeq" id="WP_062833731.1">
    <property type="nucleotide sequence ID" value="NZ_BCNV01000001.1"/>
</dbReference>
<reference evidence="3" key="2">
    <citation type="submission" date="2016-01" db="EMBL/GenBank/DDBJ databases">
        <title>Draft Genome Sequence of Paenibacillus amylolyticus Heshi-A3 that Was Isolated from Fermented Rice Bran with Aging Salted Mackerel, Which Was Named Heshiko as Traditional Fermented Seafood in Japan.</title>
        <authorList>
            <person name="Akuzawa S."/>
            <person name="Nakagawa J."/>
            <person name="Kanekatsu T."/>
            <person name="Kubota E."/>
            <person name="Ohtake R."/>
            <person name="Suzuki T."/>
            <person name="Kanesaki Y."/>
        </authorList>
    </citation>
    <scope>NUCLEOTIDE SEQUENCE [LARGE SCALE GENOMIC DNA]</scope>
    <source>
        <strain evidence="3">Heshi-A3</strain>
    </source>
</reference>
<evidence type="ECO:0000313" key="2">
    <source>
        <dbReference type="EMBL" id="GAS80936.1"/>
    </source>
</evidence>
<dbReference type="SUPFAM" id="SSF53067">
    <property type="entry name" value="Actin-like ATPase domain"/>
    <property type="match status" value="1"/>
</dbReference>
<sequence>MNTYVIGMDGGGSHTRVAVADQNGKLLSYVQKGGCNRYHDTRAEQNVLEGIAEAITKAGLKPDQIASIQAGMAGLDRSEDTVWAETLLARTEITGRISAVNDTHIAHTAAFDGEPGIVAIGGTGSLILGRTERGAWLRNDQFGHYAPTAARFLAYDTVHSILAGRYESQDQEWIEQVLTYWHVSSIRELAALGVSGFAENKQATNRRFGKMAPLVTEAAARNIPLAVRVCDSAADTAVVGILMLACCFNQPTVSIALTGSCLNSPYMVEAVQKGLDAAYRPEGKKIQYITSNLPAVGGALLDAYHLAQINVSDNIPTVLQSELNRYTT</sequence>
<feature type="domain" description="ATPase BadF/BadG/BcrA/BcrD type" evidence="1">
    <location>
        <begin position="6"/>
        <end position="301"/>
    </location>
</feature>
<dbReference type="InterPro" id="IPR052519">
    <property type="entry name" value="Euk-type_GlcNAc_Kinase"/>
</dbReference>
<gene>
    <name evidence="2" type="ORF">PAHA3_1010</name>
</gene>
<dbReference type="Gene3D" id="3.30.420.40">
    <property type="match status" value="2"/>
</dbReference>
<name>A0A100VJH6_PAEAM</name>
<proteinExistence type="predicted"/>
<dbReference type="InterPro" id="IPR002731">
    <property type="entry name" value="ATPase_BadF"/>
</dbReference>
<accession>A0A100VJH6</accession>
<organism evidence="2 3">
    <name type="scientific">Paenibacillus amylolyticus</name>
    <dbReference type="NCBI Taxonomy" id="1451"/>
    <lineage>
        <taxon>Bacteria</taxon>
        <taxon>Bacillati</taxon>
        <taxon>Bacillota</taxon>
        <taxon>Bacilli</taxon>
        <taxon>Bacillales</taxon>
        <taxon>Paenibacillaceae</taxon>
        <taxon>Paenibacillus</taxon>
    </lineage>
</organism>
<comment type="caution">
    <text evidence="2">The sequence shown here is derived from an EMBL/GenBank/DDBJ whole genome shotgun (WGS) entry which is preliminary data.</text>
</comment>